<gene>
    <name evidence="9" type="ORF">EUGRSUZ_I00522</name>
</gene>
<name>A0A059AL48_EUCGR</name>
<evidence type="ECO:0000256" key="3">
    <source>
        <dbReference type="ARBA" id="ARBA00022448"/>
    </source>
</evidence>
<feature type="domain" description="ABC-2 type transporter transmembrane" evidence="8">
    <location>
        <begin position="94"/>
        <end position="224"/>
    </location>
</feature>
<feature type="transmembrane region" description="Helical" evidence="7">
    <location>
        <begin position="72"/>
        <end position="90"/>
    </location>
</feature>
<evidence type="ECO:0000256" key="2">
    <source>
        <dbReference type="ARBA" id="ARBA00005814"/>
    </source>
</evidence>
<feature type="transmembrane region" description="Helical" evidence="7">
    <location>
        <begin position="142"/>
        <end position="164"/>
    </location>
</feature>
<evidence type="ECO:0000256" key="7">
    <source>
        <dbReference type="SAM" id="Phobius"/>
    </source>
</evidence>
<dbReference type="GO" id="GO:0022857">
    <property type="term" value="F:transmembrane transporter activity"/>
    <property type="evidence" value="ECO:0000318"/>
    <property type="project" value="GO_Central"/>
</dbReference>
<dbReference type="EMBL" id="KK198761">
    <property type="protein sequence ID" value="KCW54563.1"/>
    <property type="molecule type" value="Genomic_DNA"/>
</dbReference>
<evidence type="ECO:0000256" key="1">
    <source>
        <dbReference type="ARBA" id="ARBA00004141"/>
    </source>
</evidence>
<feature type="transmembrane region" description="Helical" evidence="7">
    <location>
        <begin position="115"/>
        <end position="135"/>
    </location>
</feature>
<keyword evidence="6 7" id="KW-0472">Membrane</keyword>
<dbReference type="Pfam" id="PF01061">
    <property type="entry name" value="ABC2_membrane"/>
    <property type="match status" value="1"/>
</dbReference>
<dbReference type="PANTHER" id="PTHR48042">
    <property type="entry name" value="ABC TRANSPORTER G FAMILY MEMBER 11"/>
    <property type="match status" value="1"/>
</dbReference>
<dbReference type="InterPro" id="IPR013525">
    <property type="entry name" value="ABC2_TM"/>
</dbReference>
<proteinExistence type="inferred from homology"/>
<keyword evidence="5 7" id="KW-1133">Transmembrane helix</keyword>
<dbReference type="GO" id="GO:0005886">
    <property type="term" value="C:plasma membrane"/>
    <property type="evidence" value="ECO:0000318"/>
    <property type="project" value="GO_Central"/>
</dbReference>
<reference evidence="9" key="1">
    <citation type="submission" date="2013-07" db="EMBL/GenBank/DDBJ databases">
        <title>The genome of Eucalyptus grandis.</title>
        <authorList>
            <person name="Schmutz J."/>
            <person name="Hayes R."/>
            <person name="Myburg A."/>
            <person name="Tuskan G."/>
            <person name="Grattapaglia D."/>
            <person name="Rokhsar D.S."/>
        </authorList>
    </citation>
    <scope>NUCLEOTIDE SEQUENCE</scope>
    <source>
        <tissue evidence="9">Leaf extractions</tissue>
    </source>
</reference>
<keyword evidence="3" id="KW-0813">Transport</keyword>
<sequence length="311" mass="35267">MNAKEAIDTLVTSYQSSPICHQNFGGNLERNGSQASFVTHSLVITKQSFVNMYPNLGYHWLRLAIYRFDANVRWGHFLLFMAIGGFPYFVEDIKEILNGHYGVAAFVVGSTFSSIPYLLIISLVPGAITCSLVGLRKSFEHFAYFTSLLFACMLLVKSLMMIITSIVPNFLMGIIIGAGIQGRMMLNGGFFRLLNDIPKLFWRYPMHYISFQKYVNQGFFKNEFKGLMFPDQTGGSPAIGVEEILRSYWQVEMDYSKWVDLAILLGMLVVHRLMVLGLIKVVEKMKPLVKNLRAKSLKRSKLVVKNLSTPK</sequence>
<comment type="similarity">
    <text evidence="2">Belongs to the ABC transporter superfamily. ABCG family. Eye pigment precursor importer (TC 3.A.1.204) subfamily.</text>
</comment>
<dbReference type="AlphaFoldDB" id="A0A059AL48"/>
<accession>A0A059AL48</accession>
<evidence type="ECO:0000259" key="8">
    <source>
        <dbReference type="Pfam" id="PF01061"/>
    </source>
</evidence>
<dbReference type="InParanoid" id="A0A059AL48"/>
<dbReference type="GO" id="GO:0055085">
    <property type="term" value="P:transmembrane transport"/>
    <property type="evidence" value="ECO:0000318"/>
    <property type="project" value="GO_Central"/>
</dbReference>
<dbReference type="GO" id="GO:0140359">
    <property type="term" value="F:ABC-type transporter activity"/>
    <property type="evidence" value="ECO:0007669"/>
    <property type="project" value="InterPro"/>
</dbReference>
<feature type="transmembrane region" description="Helical" evidence="7">
    <location>
        <begin position="258"/>
        <end position="279"/>
    </location>
</feature>
<evidence type="ECO:0000256" key="4">
    <source>
        <dbReference type="ARBA" id="ARBA00022692"/>
    </source>
</evidence>
<evidence type="ECO:0000313" key="9">
    <source>
        <dbReference type="EMBL" id="KCW54563.1"/>
    </source>
</evidence>
<protein>
    <recommendedName>
        <fullName evidence="8">ABC-2 type transporter transmembrane domain-containing protein</fullName>
    </recommendedName>
</protein>
<evidence type="ECO:0000256" key="5">
    <source>
        <dbReference type="ARBA" id="ARBA00022989"/>
    </source>
</evidence>
<organism evidence="9">
    <name type="scientific">Eucalyptus grandis</name>
    <name type="common">Flooded gum</name>
    <dbReference type="NCBI Taxonomy" id="71139"/>
    <lineage>
        <taxon>Eukaryota</taxon>
        <taxon>Viridiplantae</taxon>
        <taxon>Streptophyta</taxon>
        <taxon>Embryophyta</taxon>
        <taxon>Tracheophyta</taxon>
        <taxon>Spermatophyta</taxon>
        <taxon>Magnoliopsida</taxon>
        <taxon>eudicotyledons</taxon>
        <taxon>Gunneridae</taxon>
        <taxon>Pentapetalae</taxon>
        <taxon>rosids</taxon>
        <taxon>malvids</taxon>
        <taxon>Myrtales</taxon>
        <taxon>Myrtaceae</taxon>
        <taxon>Myrtoideae</taxon>
        <taxon>Eucalypteae</taxon>
        <taxon>Eucalyptus</taxon>
    </lineage>
</organism>
<dbReference type="PANTHER" id="PTHR48042:SF19">
    <property type="entry name" value="OS09G0472100 PROTEIN"/>
    <property type="match status" value="1"/>
</dbReference>
<keyword evidence="4 7" id="KW-0812">Transmembrane</keyword>
<dbReference type="OMA" id="SNISIYW"/>
<dbReference type="Gramene" id="KCW54563">
    <property type="protein sequence ID" value="KCW54563"/>
    <property type="gene ID" value="EUGRSUZ_I00522"/>
</dbReference>
<comment type="subcellular location">
    <subcellularLocation>
        <location evidence="1">Membrane</location>
        <topology evidence="1">Multi-pass membrane protein</topology>
    </subcellularLocation>
</comment>
<dbReference type="InterPro" id="IPR052215">
    <property type="entry name" value="Plant_ABCG"/>
</dbReference>
<evidence type="ECO:0000256" key="6">
    <source>
        <dbReference type="ARBA" id="ARBA00023136"/>
    </source>
</evidence>